<accession>A0A1D6KVC6</accession>
<keyword evidence="6" id="KW-0560">Oxidoreductase</keyword>
<evidence type="ECO:0000256" key="2">
    <source>
        <dbReference type="ARBA" id="ARBA00004648"/>
    </source>
</evidence>
<dbReference type="EMBL" id="CM007647">
    <property type="protein sequence ID" value="ONM06483.1"/>
    <property type="molecule type" value="Genomic_DNA"/>
</dbReference>
<comment type="subcellular location">
    <subcellularLocation>
        <location evidence="2">Endoplasmic reticulum membrane</location>
        <topology evidence="2">Single-pass type II membrane protein</topology>
    </subcellularLocation>
</comment>
<dbReference type="SMART" id="SM00702">
    <property type="entry name" value="P4Hc"/>
    <property type="match status" value="1"/>
</dbReference>
<dbReference type="GO" id="GO:0005506">
    <property type="term" value="F:iron ion binding"/>
    <property type="evidence" value="ECO:0007669"/>
    <property type="project" value="InterPro"/>
</dbReference>
<evidence type="ECO:0000256" key="3">
    <source>
        <dbReference type="ARBA" id="ARBA00022723"/>
    </source>
</evidence>
<dbReference type="Pfam" id="PF13640">
    <property type="entry name" value="2OG-FeII_Oxy_3"/>
    <property type="match status" value="1"/>
</dbReference>
<evidence type="ECO:0000256" key="8">
    <source>
        <dbReference type="ARBA" id="ARBA00049169"/>
    </source>
</evidence>
<organism evidence="10">
    <name type="scientific">Zea mays</name>
    <name type="common">Maize</name>
    <dbReference type="NCBI Taxonomy" id="4577"/>
    <lineage>
        <taxon>Eukaryota</taxon>
        <taxon>Viridiplantae</taxon>
        <taxon>Streptophyta</taxon>
        <taxon>Embryophyta</taxon>
        <taxon>Tracheophyta</taxon>
        <taxon>Spermatophyta</taxon>
        <taxon>Magnoliopsida</taxon>
        <taxon>Liliopsida</taxon>
        <taxon>Poales</taxon>
        <taxon>Poaceae</taxon>
        <taxon>PACMAD clade</taxon>
        <taxon>Panicoideae</taxon>
        <taxon>Andropogonodae</taxon>
        <taxon>Andropogoneae</taxon>
        <taxon>Tripsacinae</taxon>
        <taxon>Zea</taxon>
    </lineage>
</organism>
<reference evidence="10" key="1">
    <citation type="submission" date="2015-12" db="EMBL/GenBank/DDBJ databases">
        <title>Update maize B73 reference genome by single molecule sequencing technologies.</title>
        <authorList>
            <consortium name="Maize Genome Sequencing Project"/>
            <person name="Ware D."/>
        </authorList>
    </citation>
    <scope>NUCLEOTIDE SEQUENCE [LARGE SCALE GENOMIC DNA]</scope>
    <source>
        <tissue evidence="10">Seedling</tissue>
    </source>
</reference>
<gene>
    <name evidence="10" type="ORF">ZEAMMB73_Zm00001d032974</name>
</gene>
<dbReference type="AlphaFoldDB" id="A0A1D6KVC6"/>
<dbReference type="ExpressionAtlas" id="A0A1D6KVC6">
    <property type="expression patterns" value="baseline and differential"/>
</dbReference>
<feature type="domain" description="Prolyl 4-hydroxylase alpha subunit" evidence="9">
    <location>
        <begin position="43"/>
        <end position="207"/>
    </location>
</feature>
<evidence type="ECO:0000256" key="7">
    <source>
        <dbReference type="ARBA" id="ARBA00023004"/>
    </source>
</evidence>
<dbReference type="InterPro" id="IPR045054">
    <property type="entry name" value="P4HA-like"/>
</dbReference>
<dbReference type="InterPro" id="IPR044862">
    <property type="entry name" value="Pro_4_hyd_alph_FE2OG_OXY"/>
</dbReference>
<evidence type="ECO:0000256" key="5">
    <source>
        <dbReference type="ARBA" id="ARBA00022968"/>
    </source>
</evidence>
<evidence type="ECO:0000256" key="6">
    <source>
        <dbReference type="ARBA" id="ARBA00023002"/>
    </source>
</evidence>
<dbReference type="InterPro" id="IPR006620">
    <property type="entry name" value="Pro_4_hyd_alph"/>
</dbReference>
<keyword evidence="5" id="KW-0812">Transmembrane</keyword>
<dbReference type="GO" id="GO:0005789">
    <property type="term" value="C:endoplasmic reticulum membrane"/>
    <property type="evidence" value="ECO:0007669"/>
    <property type="project" value="UniProtKB-SubCell"/>
</dbReference>
<sequence length="209" mass="23602">MNFCRHLLLAAVFALLLAVCASAASRGAGSFDPSRVVQLSWRPRAFLHKGFLSDAECDHLIALAKDKLEKSMVADNESGKSVQSEVRTSSGMFLERKQDEVVTRIEERISAWTFLPPENGESIQILHYQNGEKYEPHYDYFHDKKNQALGGHRIATVLMYLSNVEKGVVTTSTFNRGSYYNRRTTLGLIVQEMDMQGPWLFLLGNVTRV</sequence>
<keyword evidence="5" id="KW-0735">Signal-anchor</keyword>
<dbReference type="PANTHER" id="PTHR10869">
    <property type="entry name" value="PROLYL 4-HYDROXYLASE ALPHA SUBUNIT"/>
    <property type="match status" value="1"/>
</dbReference>
<evidence type="ECO:0000259" key="9">
    <source>
        <dbReference type="SMART" id="SM00702"/>
    </source>
</evidence>
<evidence type="ECO:0000256" key="1">
    <source>
        <dbReference type="ARBA" id="ARBA00001961"/>
    </source>
</evidence>
<evidence type="ECO:0000313" key="10">
    <source>
        <dbReference type="EMBL" id="ONM06483.1"/>
    </source>
</evidence>
<comment type="catalytic activity">
    <reaction evidence="8">
        <text>L-prolyl-[collagen] + 2-oxoglutarate + O2 = trans-4-hydroxy-L-prolyl-[collagen] + succinate + CO2</text>
        <dbReference type="Rhea" id="RHEA:18945"/>
        <dbReference type="Rhea" id="RHEA-COMP:11676"/>
        <dbReference type="Rhea" id="RHEA-COMP:11680"/>
        <dbReference type="ChEBI" id="CHEBI:15379"/>
        <dbReference type="ChEBI" id="CHEBI:16526"/>
        <dbReference type="ChEBI" id="CHEBI:16810"/>
        <dbReference type="ChEBI" id="CHEBI:30031"/>
        <dbReference type="ChEBI" id="CHEBI:50342"/>
        <dbReference type="ChEBI" id="CHEBI:61965"/>
        <dbReference type="EC" id="1.14.11.2"/>
    </reaction>
</comment>
<protein>
    <submittedName>
        <fullName evidence="10">Putative prolyl 4-hydroxylase 12</fullName>
    </submittedName>
</protein>
<dbReference type="Gene3D" id="2.60.120.620">
    <property type="entry name" value="q2cbj1_9rhob like domain"/>
    <property type="match status" value="1"/>
</dbReference>
<keyword evidence="7" id="KW-0408">Iron</keyword>
<dbReference type="PANTHER" id="PTHR10869:SF238">
    <property type="entry name" value="PROLYL 4-HYDROXYLASE 6-RELATED"/>
    <property type="match status" value="1"/>
</dbReference>
<name>A0A1D6KVC6_MAIZE</name>
<keyword evidence="3" id="KW-0479">Metal-binding</keyword>
<proteinExistence type="predicted"/>
<dbReference type="GO" id="GO:0031418">
    <property type="term" value="F:L-ascorbic acid binding"/>
    <property type="evidence" value="ECO:0007669"/>
    <property type="project" value="InterPro"/>
</dbReference>
<comment type="cofactor">
    <cofactor evidence="1">
        <name>L-ascorbate</name>
        <dbReference type="ChEBI" id="CHEBI:38290"/>
    </cofactor>
</comment>
<keyword evidence="4" id="KW-0223">Dioxygenase</keyword>
<dbReference type="GO" id="GO:0004656">
    <property type="term" value="F:procollagen-proline 4-dioxygenase activity"/>
    <property type="evidence" value="ECO:0007669"/>
    <property type="project" value="UniProtKB-EC"/>
</dbReference>
<evidence type="ECO:0000256" key="4">
    <source>
        <dbReference type="ARBA" id="ARBA00022964"/>
    </source>
</evidence>